<protein>
    <submittedName>
        <fullName evidence="7">Precorrin-6y C5,15-methyltransferase (Decarboxylating), CbiE subunit</fullName>
        <ecNumber evidence="7">2.1.1.132</ecNumber>
    </submittedName>
</protein>
<evidence type="ECO:0000256" key="1">
    <source>
        <dbReference type="ARBA" id="ARBA00004953"/>
    </source>
</evidence>
<dbReference type="GO" id="GO:0032259">
    <property type="term" value="P:methylation"/>
    <property type="evidence" value="ECO:0007669"/>
    <property type="project" value="UniProtKB-KW"/>
</dbReference>
<organism evidence="7 8">
    <name type="scientific">Limosilactobacillus reuteri (strain ATCC 55730 / SD2112)</name>
    <name type="common">Lactobacillus reuteri</name>
    <dbReference type="NCBI Taxonomy" id="491077"/>
    <lineage>
        <taxon>Bacteria</taxon>
        <taxon>Bacillati</taxon>
        <taxon>Bacillota</taxon>
        <taxon>Bacilli</taxon>
        <taxon>Lactobacillales</taxon>
        <taxon>Lactobacillaceae</taxon>
        <taxon>Limosilactobacillus</taxon>
    </lineage>
</organism>
<gene>
    <name evidence="7" type="primary">cbiE</name>
    <name evidence="7" type="ordered locus">HMPREF0538_20905</name>
</gene>
<dbReference type="InterPro" id="IPR012818">
    <property type="entry name" value="CbiE"/>
</dbReference>
<proteinExistence type="predicted"/>
<dbReference type="HOGENOM" id="CLU_089162_2_0_9"/>
<evidence type="ECO:0000313" key="7">
    <source>
        <dbReference type="EMBL" id="AEI57116.1"/>
    </source>
</evidence>
<dbReference type="Pfam" id="PF00590">
    <property type="entry name" value="TP_methylase"/>
    <property type="match status" value="1"/>
</dbReference>
<name>F8DQ10_LIMRS</name>
<dbReference type="UniPathway" id="UPA00148"/>
<comment type="pathway">
    <text evidence="1">Cofactor biosynthesis; adenosylcobalamin biosynthesis.</text>
</comment>
<dbReference type="PANTHER" id="PTHR43182:SF1">
    <property type="entry name" value="COBALT-PRECORRIN-7 C(5)-METHYLTRANSFERASE"/>
    <property type="match status" value="1"/>
</dbReference>
<keyword evidence="2" id="KW-0169">Cobalamin biosynthesis</keyword>
<evidence type="ECO:0000256" key="4">
    <source>
        <dbReference type="ARBA" id="ARBA00022679"/>
    </source>
</evidence>
<evidence type="ECO:0000256" key="2">
    <source>
        <dbReference type="ARBA" id="ARBA00022573"/>
    </source>
</evidence>
<keyword evidence="5" id="KW-0949">S-adenosyl-L-methionine</keyword>
<dbReference type="Gene3D" id="3.30.950.10">
    <property type="entry name" value="Methyltransferase, Cobalt-precorrin-4 Transmethylase, Domain 2"/>
    <property type="match status" value="1"/>
</dbReference>
<sequence>MAMITVLGIGPGDQEYMLQGTHKYLAQADVVIGSSRQLAIFSDMAEKHMKLPRLAELKDYLEANPQKNIVLLASGDPLLYGIGTWVKNQLGSQNIKIVPGISSVQYMFHQLQISMNDCYLTSSHGRTPDFDFLLKHPKVGMVTDKVIGPYEIGQEIKKRGLHRIIYVGEKLSYPDEQITKYDEQTIENRDYEMNVVIITNA</sequence>
<dbReference type="GO" id="GO:0009236">
    <property type="term" value="P:cobalamin biosynthetic process"/>
    <property type="evidence" value="ECO:0007669"/>
    <property type="project" value="UniProtKB-UniPathway"/>
</dbReference>
<dbReference type="InterPro" id="IPR050714">
    <property type="entry name" value="Cobalamin_biosynth_MTase"/>
</dbReference>
<dbReference type="CDD" id="cd11644">
    <property type="entry name" value="Precorrin-6Y-MT"/>
    <property type="match status" value="1"/>
</dbReference>
<dbReference type="NCBIfam" id="NF004456">
    <property type="entry name" value="PRK05787.1-4"/>
    <property type="match status" value="1"/>
</dbReference>
<dbReference type="Proteomes" id="UP000001924">
    <property type="component" value="Chromosome"/>
</dbReference>
<keyword evidence="3 7" id="KW-0489">Methyltransferase</keyword>
<dbReference type="InterPro" id="IPR014776">
    <property type="entry name" value="4pyrrole_Mease_sub2"/>
</dbReference>
<reference evidence="8" key="1">
    <citation type="submission" date="2011-06" db="EMBL/GenBank/DDBJ databases">
        <title>The complete genome of Lactobacillus reuteri ATCC 55730 / SD2112.</title>
        <authorList>
            <person name="Muzny D."/>
            <person name="Qin X."/>
            <person name="Buhay C."/>
            <person name="Dugan-Rocha S."/>
            <person name="Ding Y."/>
            <person name="Chen G."/>
            <person name="Hawes A."/>
            <person name="Holder M."/>
            <person name="Jhangiani S."/>
            <person name="Johnson A."/>
            <person name="Khan Z."/>
            <person name="Li Z."/>
            <person name="Liu W."/>
            <person name="Liu X."/>
            <person name="Perez L."/>
            <person name="Shen H."/>
            <person name="Wang Q."/>
            <person name="Watt J."/>
            <person name="Xi L."/>
            <person name="Xin Y."/>
            <person name="Zhou J."/>
            <person name="Deng J."/>
            <person name="Jiang H."/>
            <person name="Liu Y."/>
            <person name="Qu J."/>
            <person name="Song X.-Z."/>
            <person name="Zhang L."/>
            <person name="Villasana D."/>
            <person name="Johnson A."/>
            <person name="Liu J."/>
            <person name="Liyanage D."/>
            <person name="Lorensuhewa L."/>
            <person name="Robinson T."/>
            <person name="Song A."/>
            <person name="Song B.-B."/>
            <person name="Dinh H."/>
            <person name="Thornton R."/>
            <person name="Coyle M."/>
            <person name="Francisco L."/>
            <person name="Jackson L."/>
            <person name="Javaid M."/>
            <person name="Korchina V."/>
            <person name="Kovar C."/>
            <person name="Mata R."/>
            <person name="Mathew T."/>
            <person name="Ngo R."/>
            <person name="Nguyen L."/>
            <person name="Nguyen N."/>
            <person name="Okwuonu G."/>
            <person name="Ongeri F."/>
            <person name="Pham C."/>
            <person name="Simmons D."/>
            <person name="Wilczek-Boney K."/>
            <person name="Hale W."/>
            <person name="Jakkamsetti A."/>
            <person name="Pham P."/>
            <person name="Ruth R."/>
            <person name="San Lucas F."/>
            <person name="Warren J."/>
            <person name="Zhang J."/>
            <person name="Zhao Z."/>
            <person name="Zhou C."/>
            <person name="Zhu D."/>
            <person name="Lee S."/>
            <person name="Bess C."/>
            <person name="Blankenburg K."/>
            <person name="Forbes L."/>
            <person name="Fu Q."/>
            <person name="Gubbala S."/>
            <person name="Hirani K."/>
            <person name="Jayaseelan J.C."/>
            <person name="Lara F."/>
            <person name="Munidasa M."/>
            <person name="Palculict T."/>
            <person name="Patil S."/>
            <person name="Pu L.-L."/>
            <person name="Saada N."/>
            <person name="Tang L."/>
            <person name="Weissenberger G."/>
            <person name="Zhu Y."/>
            <person name="Hemphill L."/>
            <person name="Shang Y."/>
            <person name="Youmans B."/>
            <person name="Ayvaz T."/>
            <person name="Ross M."/>
            <person name="Santibanez J."/>
            <person name="Aqrawi P."/>
            <person name="Gross S."/>
            <person name="Joshi V."/>
            <person name="Fowler G."/>
            <person name="Nazareth L."/>
            <person name="Reid J."/>
            <person name="Worley K."/>
            <person name="Petrosino J."/>
            <person name="Highlander S."/>
            <person name="Gibbs R."/>
        </authorList>
    </citation>
    <scope>NUCLEOTIDE SEQUENCE [LARGE SCALE GENOMIC DNA]</scope>
    <source>
        <strain evidence="8">ATCC 55730 / SD2112</strain>
    </source>
</reference>
<evidence type="ECO:0000259" key="6">
    <source>
        <dbReference type="Pfam" id="PF00590"/>
    </source>
</evidence>
<evidence type="ECO:0000313" key="8">
    <source>
        <dbReference type="Proteomes" id="UP000001924"/>
    </source>
</evidence>
<dbReference type="KEGG" id="lru:HMPREF0538_20905"/>
<dbReference type="GO" id="GO:0046025">
    <property type="term" value="F:precorrin-6Y C5,15-methyltransferase (decarboxylating) activity"/>
    <property type="evidence" value="ECO:0007669"/>
    <property type="project" value="UniProtKB-EC"/>
</dbReference>
<dbReference type="EC" id="2.1.1.132" evidence="7"/>
<dbReference type="InterPro" id="IPR035996">
    <property type="entry name" value="4pyrrol_Methylase_sf"/>
</dbReference>
<evidence type="ECO:0000256" key="5">
    <source>
        <dbReference type="ARBA" id="ARBA00022691"/>
    </source>
</evidence>
<accession>F8DQ10</accession>
<dbReference type="AlphaFoldDB" id="F8DQ10"/>
<dbReference type="GO" id="GO:0008276">
    <property type="term" value="F:protein methyltransferase activity"/>
    <property type="evidence" value="ECO:0007669"/>
    <property type="project" value="InterPro"/>
</dbReference>
<dbReference type="NCBIfam" id="TIGR02467">
    <property type="entry name" value="CbiE"/>
    <property type="match status" value="1"/>
</dbReference>
<dbReference type="InterPro" id="IPR000878">
    <property type="entry name" value="4pyrrol_Mease"/>
</dbReference>
<dbReference type="PANTHER" id="PTHR43182">
    <property type="entry name" value="COBALT-PRECORRIN-6B C(15)-METHYLTRANSFERASE (DECARBOXYLATING)"/>
    <property type="match status" value="1"/>
</dbReference>
<dbReference type="Gene3D" id="3.40.1010.10">
    <property type="entry name" value="Cobalt-precorrin-4 Transmethylase, Domain 1"/>
    <property type="match status" value="1"/>
</dbReference>
<dbReference type="EMBL" id="CP002844">
    <property type="protein sequence ID" value="AEI57116.1"/>
    <property type="molecule type" value="Genomic_DNA"/>
</dbReference>
<dbReference type="SUPFAM" id="SSF53790">
    <property type="entry name" value="Tetrapyrrole methylase"/>
    <property type="match status" value="1"/>
</dbReference>
<feature type="domain" description="Tetrapyrrole methylase" evidence="6">
    <location>
        <begin position="3"/>
        <end position="182"/>
    </location>
</feature>
<keyword evidence="4 7" id="KW-0808">Transferase</keyword>
<evidence type="ECO:0000256" key="3">
    <source>
        <dbReference type="ARBA" id="ARBA00022603"/>
    </source>
</evidence>
<dbReference type="InterPro" id="IPR014777">
    <property type="entry name" value="4pyrrole_Mease_sub1"/>
</dbReference>